<feature type="transmembrane region" description="Helical" evidence="8">
    <location>
        <begin position="362"/>
        <end position="383"/>
    </location>
</feature>
<keyword evidence="6 7" id="KW-0472">Membrane</keyword>
<evidence type="ECO:0000256" key="4">
    <source>
        <dbReference type="ARBA" id="ARBA00022692"/>
    </source>
</evidence>
<dbReference type="GO" id="GO:0005886">
    <property type="term" value="C:plasma membrane"/>
    <property type="evidence" value="ECO:0007669"/>
    <property type="project" value="TreeGrafter"/>
</dbReference>
<dbReference type="EMBL" id="RJKN01000001">
    <property type="protein sequence ID" value="ROP45809.1"/>
    <property type="molecule type" value="Genomic_DNA"/>
</dbReference>
<evidence type="ECO:0000256" key="8">
    <source>
        <dbReference type="SAM" id="Phobius"/>
    </source>
</evidence>
<proteinExistence type="inferred from homology"/>
<dbReference type="InterPro" id="IPR001248">
    <property type="entry name" value="Pur-cyt_permease"/>
</dbReference>
<dbReference type="GO" id="GO:0022857">
    <property type="term" value="F:transmembrane transporter activity"/>
    <property type="evidence" value="ECO:0007669"/>
    <property type="project" value="InterPro"/>
</dbReference>
<dbReference type="OrthoDB" id="9809167at2"/>
<feature type="transmembrane region" description="Helical" evidence="8">
    <location>
        <begin position="334"/>
        <end position="356"/>
    </location>
</feature>
<organism evidence="9 10">
    <name type="scientific">Pseudokineococcus lusitanus</name>
    <dbReference type="NCBI Taxonomy" id="763993"/>
    <lineage>
        <taxon>Bacteria</taxon>
        <taxon>Bacillati</taxon>
        <taxon>Actinomycetota</taxon>
        <taxon>Actinomycetes</taxon>
        <taxon>Kineosporiales</taxon>
        <taxon>Kineosporiaceae</taxon>
        <taxon>Pseudokineococcus</taxon>
    </lineage>
</organism>
<reference evidence="9 10" key="1">
    <citation type="journal article" date="2015" name="Stand. Genomic Sci.">
        <title>Genomic Encyclopedia of Bacterial and Archaeal Type Strains, Phase III: the genomes of soil and plant-associated and newly described type strains.</title>
        <authorList>
            <person name="Whitman W.B."/>
            <person name="Woyke T."/>
            <person name="Klenk H.P."/>
            <person name="Zhou Y."/>
            <person name="Lilburn T.G."/>
            <person name="Beck B.J."/>
            <person name="De Vos P."/>
            <person name="Vandamme P."/>
            <person name="Eisen J.A."/>
            <person name="Garrity G."/>
            <person name="Hugenholtz P."/>
            <person name="Kyrpides N.C."/>
        </authorList>
    </citation>
    <scope>NUCLEOTIDE SEQUENCE [LARGE SCALE GENOMIC DNA]</scope>
    <source>
        <strain evidence="9 10">CECT 7306</strain>
    </source>
</reference>
<feature type="transmembrane region" description="Helical" evidence="8">
    <location>
        <begin position="404"/>
        <end position="429"/>
    </location>
</feature>
<evidence type="ECO:0000313" key="9">
    <source>
        <dbReference type="EMBL" id="ROP45809.1"/>
    </source>
</evidence>
<dbReference type="InParanoid" id="A0A3N1HTL8"/>
<feature type="transmembrane region" description="Helical" evidence="8">
    <location>
        <begin position="146"/>
        <end position="166"/>
    </location>
</feature>
<feature type="transmembrane region" description="Helical" evidence="8">
    <location>
        <begin position="248"/>
        <end position="272"/>
    </location>
</feature>
<sequence length="489" mass="51364">MTDLPASPSTAPQTGRVESRSIDWVPLSERGGTARSLFPLWFMANANITTLATGMLGAALGATLAQSLLAIVLGVAVGTVFTAFHSAQGPQLGLPQMIQSRAQFGYRGVLLICAVVVFSLVGFNMFNQMLGAEVLTATTGVDAPALWYVLISVAAVVLAVFGYHWIHAAQQWLTVLFLATFGVFTVLALVVVPLDPAQLSLAGLEPTAFLVQFGASAAYALGWAPYVSDYSRYLPPQTSPARALSFTYGGIFVGAAWLMGLGAFVAATFAGAEPVQGVRDAADAVLPGAGTWLLLAALPGLVSVITVNVYAASMELITIVDSVRPIRPTTRARVLGCVVVGLAALVGSLVSTGAFLANFGSFLVVLLYVLVPWTSVNLVDYYLVRRGHYAVREIFVRDGIYGQWGWQGLAAYGIGVVAMVPFAVTAWWTGPAAEALGGVDVALFVGLLASAVAYLALARTLDLAHEREVAARLADDHAERAVAFGRPQG</sequence>
<evidence type="ECO:0000256" key="6">
    <source>
        <dbReference type="ARBA" id="ARBA00023136"/>
    </source>
</evidence>
<comment type="caution">
    <text evidence="9">The sequence shown here is derived from an EMBL/GenBank/DDBJ whole genome shotgun (WGS) entry which is preliminary data.</text>
</comment>
<evidence type="ECO:0000256" key="2">
    <source>
        <dbReference type="ARBA" id="ARBA00008974"/>
    </source>
</evidence>
<keyword evidence="3 7" id="KW-0813">Transport</keyword>
<name>A0A3N1HTL8_9ACTN</name>
<dbReference type="PANTHER" id="PTHR31806">
    <property type="entry name" value="PURINE-CYTOSINE PERMEASE FCY2-RELATED"/>
    <property type="match status" value="1"/>
</dbReference>
<protein>
    <submittedName>
        <fullName evidence="9">NCS1 nucleoside transporter family</fullName>
    </submittedName>
</protein>
<dbReference type="Pfam" id="PF02133">
    <property type="entry name" value="Transp_cyt_pur"/>
    <property type="match status" value="1"/>
</dbReference>
<evidence type="ECO:0000313" key="10">
    <source>
        <dbReference type="Proteomes" id="UP000276232"/>
    </source>
</evidence>
<keyword evidence="5 8" id="KW-1133">Transmembrane helix</keyword>
<gene>
    <name evidence="9" type="ORF">EDC03_0418</name>
</gene>
<dbReference type="Proteomes" id="UP000276232">
    <property type="component" value="Unassembled WGS sequence"/>
</dbReference>
<evidence type="ECO:0000256" key="5">
    <source>
        <dbReference type="ARBA" id="ARBA00022989"/>
    </source>
</evidence>
<comment type="subcellular location">
    <subcellularLocation>
        <location evidence="1">Membrane</location>
        <topology evidence="1">Multi-pass membrane protein</topology>
    </subcellularLocation>
</comment>
<feature type="transmembrane region" description="Helical" evidence="8">
    <location>
        <begin position="435"/>
        <end position="457"/>
    </location>
</feature>
<feature type="transmembrane region" description="Helical" evidence="8">
    <location>
        <begin position="173"/>
        <end position="194"/>
    </location>
</feature>
<dbReference type="PIRSF" id="PIRSF002744">
    <property type="entry name" value="Pur-cyt_permease"/>
    <property type="match status" value="1"/>
</dbReference>
<feature type="transmembrane region" description="Helical" evidence="8">
    <location>
        <begin position="206"/>
        <end position="227"/>
    </location>
</feature>
<accession>A0A3N1HTL8</accession>
<evidence type="ECO:0000256" key="7">
    <source>
        <dbReference type="PIRNR" id="PIRNR002744"/>
    </source>
</evidence>
<keyword evidence="4 8" id="KW-0812">Transmembrane</keyword>
<dbReference type="Gene3D" id="1.10.4160.10">
    <property type="entry name" value="Hydantoin permease"/>
    <property type="match status" value="1"/>
</dbReference>
<dbReference type="AlphaFoldDB" id="A0A3N1HTL8"/>
<dbReference type="RefSeq" id="WP_123378507.1">
    <property type="nucleotide sequence ID" value="NZ_RJKN01000001.1"/>
</dbReference>
<dbReference type="CDD" id="cd11484">
    <property type="entry name" value="SLC-NCS1sbd_CobB-like"/>
    <property type="match status" value="1"/>
</dbReference>
<evidence type="ECO:0000256" key="1">
    <source>
        <dbReference type="ARBA" id="ARBA00004141"/>
    </source>
</evidence>
<feature type="transmembrane region" description="Helical" evidence="8">
    <location>
        <begin position="292"/>
        <end position="313"/>
    </location>
</feature>
<feature type="transmembrane region" description="Helical" evidence="8">
    <location>
        <begin position="104"/>
        <end position="126"/>
    </location>
</feature>
<dbReference type="InterPro" id="IPR026030">
    <property type="entry name" value="Pur-cyt_permease_Fcy2/21/22"/>
</dbReference>
<feature type="transmembrane region" description="Helical" evidence="8">
    <location>
        <begin position="64"/>
        <end position="84"/>
    </location>
</feature>
<dbReference type="PANTHER" id="PTHR31806:SF1">
    <property type="entry name" value="PURINE-CYTOSINE PERMEASE FCY2-RELATED"/>
    <property type="match status" value="1"/>
</dbReference>
<comment type="similarity">
    <text evidence="2 7">Belongs to the purine-cytosine permease (2.A.39) family.</text>
</comment>
<evidence type="ECO:0000256" key="3">
    <source>
        <dbReference type="ARBA" id="ARBA00022448"/>
    </source>
</evidence>
<keyword evidence="10" id="KW-1185">Reference proteome</keyword>